<evidence type="ECO:0000256" key="1">
    <source>
        <dbReference type="ARBA" id="ARBA00012528"/>
    </source>
</evidence>
<dbReference type="SMART" id="SM00267">
    <property type="entry name" value="GGDEF"/>
    <property type="match status" value="1"/>
</dbReference>
<dbReference type="GO" id="GO:1902201">
    <property type="term" value="P:negative regulation of bacterial-type flagellum-dependent cell motility"/>
    <property type="evidence" value="ECO:0007669"/>
    <property type="project" value="TreeGrafter"/>
</dbReference>
<dbReference type="InterPro" id="IPR043128">
    <property type="entry name" value="Rev_trsase/Diguanyl_cyclase"/>
</dbReference>
<dbReference type="InterPro" id="IPR050469">
    <property type="entry name" value="Diguanylate_Cyclase"/>
</dbReference>
<dbReference type="Pfam" id="PF00990">
    <property type="entry name" value="GGDEF"/>
    <property type="match status" value="1"/>
</dbReference>
<feature type="domain" description="GGDEF" evidence="4">
    <location>
        <begin position="109"/>
        <end position="244"/>
    </location>
</feature>
<evidence type="ECO:0000256" key="3">
    <source>
        <dbReference type="SAM" id="Phobius"/>
    </source>
</evidence>
<dbReference type="GO" id="GO:0052621">
    <property type="term" value="F:diguanylate cyclase activity"/>
    <property type="evidence" value="ECO:0007669"/>
    <property type="project" value="UniProtKB-EC"/>
</dbReference>
<keyword evidence="6" id="KW-1185">Reference proteome</keyword>
<name>A0A512APQ6_9SPHN</name>
<dbReference type="EMBL" id="BJYR01000025">
    <property type="protein sequence ID" value="GEO01685.1"/>
    <property type="molecule type" value="Genomic_DNA"/>
</dbReference>
<evidence type="ECO:0000313" key="6">
    <source>
        <dbReference type="Proteomes" id="UP000321464"/>
    </source>
</evidence>
<evidence type="ECO:0000256" key="2">
    <source>
        <dbReference type="ARBA" id="ARBA00034247"/>
    </source>
</evidence>
<dbReference type="Gene3D" id="3.30.70.270">
    <property type="match status" value="1"/>
</dbReference>
<dbReference type="InterPro" id="IPR000160">
    <property type="entry name" value="GGDEF_dom"/>
</dbReference>
<dbReference type="PANTHER" id="PTHR45138:SF9">
    <property type="entry name" value="DIGUANYLATE CYCLASE DGCM-RELATED"/>
    <property type="match status" value="1"/>
</dbReference>
<proteinExistence type="predicted"/>
<evidence type="ECO:0000313" key="5">
    <source>
        <dbReference type="EMBL" id="GEO01685.1"/>
    </source>
</evidence>
<dbReference type="CDD" id="cd01949">
    <property type="entry name" value="GGDEF"/>
    <property type="match status" value="1"/>
</dbReference>
<keyword evidence="3" id="KW-0472">Membrane</keyword>
<gene>
    <name evidence="5" type="ORF">NSE01_35170</name>
</gene>
<keyword evidence="3" id="KW-0812">Transmembrane</keyword>
<comment type="caution">
    <text evidence="5">The sequence shown here is derived from an EMBL/GenBank/DDBJ whole genome shotgun (WGS) entry which is preliminary data.</text>
</comment>
<protein>
    <recommendedName>
        <fullName evidence="1">diguanylate cyclase</fullName>
        <ecNumber evidence="1">2.7.7.65</ecNumber>
    </recommendedName>
</protein>
<reference evidence="5 6" key="1">
    <citation type="submission" date="2019-07" db="EMBL/GenBank/DDBJ databases">
        <title>Whole genome shotgun sequence of Novosphingobium sediminis NBRC 106119.</title>
        <authorList>
            <person name="Hosoyama A."/>
            <person name="Uohara A."/>
            <person name="Ohji S."/>
            <person name="Ichikawa N."/>
        </authorList>
    </citation>
    <scope>NUCLEOTIDE SEQUENCE [LARGE SCALE GENOMIC DNA]</scope>
    <source>
        <strain evidence="5 6">NBRC 106119</strain>
    </source>
</reference>
<feature type="transmembrane region" description="Helical" evidence="3">
    <location>
        <begin position="45"/>
        <end position="67"/>
    </location>
</feature>
<accession>A0A512APQ6</accession>
<organism evidence="5 6">
    <name type="scientific">Novosphingobium sediminis</name>
    <dbReference type="NCBI Taxonomy" id="707214"/>
    <lineage>
        <taxon>Bacteria</taxon>
        <taxon>Pseudomonadati</taxon>
        <taxon>Pseudomonadota</taxon>
        <taxon>Alphaproteobacteria</taxon>
        <taxon>Sphingomonadales</taxon>
        <taxon>Sphingomonadaceae</taxon>
        <taxon>Novosphingobium</taxon>
    </lineage>
</organism>
<dbReference type="Proteomes" id="UP000321464">
    <property type="component" value="Unassembled WGS sequence"/>
</dbReference>
<keyword evidence="3" id="KW-1133">Transmembrane helix</keyword>
<dbReference type="InterPro" id="IPR029787">
    <property type="entry name" value="Nucleotide_cyclase"/>
</dbReference>
<dbReference type="GO" id="GO:0043709">
    <property type="term" value="P:cell adhesion involved in single-species biofilm formation"/>
    <property type="evidence" value="ECO:0007669"/>
    <property type="project" value="TreeGrafter"/>
</dbReference>
<evidence type="ECO:0000259" key="4">
    <source>
        <dbReference type="PROSITE" id="PS50887"/>
    </source>
</evidence>
<dbReference type="SUPFAM" id="SSF55073">
    <property type="entry name" value="Nucleotide cyclase"/>
    <property type="match status" value="1"/>
</dbReference>
<dbReference type="PROSITE" id="PS50887">
    <property type="entry name" value="GGDEF"/>
    <property type="match status" value="1"/>
</dbReference>
<dbReference type="PANTHER" id="PTHR45138">
    <property type="entry name" value="REGULATORY COMPONENTS OF SENSORY TRANSDUCTION SYSTEM"/>
    <property type="match status" value="1"/>
</dbReference>
<dbReference type="GO" id="GO:0005886">
    <property type="term" value="C:plasma membrane"/>
    <property type="evidence" value="ECO:0007669"/>
    <property type="project" value="TreeGrafter"/>
</dbReference>
<dbReference type="EC" id="2.7.7.65" evidence="1"/>
<comment type="catalytic activity">
    <reaction evidence="2">
        <text>2 GTP = 3',3'-c-di-GMP + 2 diphosphate</text>
        <dbReference type="Rhea" id="RHEA:24898"/>
        <dbReference type="ChEBI" id="CHEBI:33019"/>
        <dbReference type="ChEBI" id="CHEBI:37565"/>
        <dbReference type="ChEBI" id="CHEBI:58805"/>
        <dbReference type="EC" id="2.7.7.65"/>
    </reaction>
</comment>
<sequence length="244" mass="26065">MVWNITSSPVRMLLAGILVVGLSIGCSLAATHASFQTHGEVTYGDAMLVAFCIPALVAPPSFIYFVWITRRMEALNRQLSLLARQDLLTRLDNRRAFVEQAGARLEGSKSQMLVMVDIDHFKHINDSLGHAGGDLALQHAAAVISAAAPPDALVARLGGEEFGLLFALEAGERARAAGELVVDAIRLRLEALPLITPAGLTRMTASFGIAISRADESLDHLLCRADNALYAAKNAGRNRLAVAS</sequence>
<dbReference type="NCBIfam" id="TIGR00254">
    <property type="entry name" value="GGDEF"/>
    <property type="match status" value="1"/>
</dbReference>
<dbReference type="AlphaFoldDB" id="A0A512APQ6"/>